<dbReference type="Gene3D" id="3.40.50.150">
    <property type="entry name" value="Vaccinia Virus protein VP39"/>
    <property type="match status" value="1"/>
</dbReference>
<organism evidence="5 6">
    <name type="scientific">Glutamicibacter ardleyensis</name>
    <dbReference type="NCBI Taxonomy" id="225894"/>
    <lineage>
        <taxon>Bacteria</taxon>
        <taxon>Bacillati</taxon>
        <taxon>Actinomycetota</taxon>
        <taxon>Actinomycetes</taxon>
        <taxon>Micrococcales</taxon>
        <taxon>Micrococcaceae</taxon>
        <taxon>Glutamicibacter</taxon>
    </lineage>
</organism>
<dbReference type="SUPFAM" id="SSF53335">
    <property type="entry name" value="S-adenosyl-L-methionine-dependent methyltransferases"/>
    <property type="match status" value="1"/>
</dbReference>
<dbReference type="InterPro" id="IPR013216">
    <property type="entry name" value="Methyltransf_11"/>
</dbReference>
<evidence type="ECO:0000256" key="3">
    <source>
        <dbReference type="ARBA" id="ARBA00022691"/>
    </source>
</evidence>
<dbReference type="GO" id="GO:0008168">
    <property type="term" value="F:methyltransferase activity"/>
    <property type="evidence" value="ECO:0007669"/>
    <property type="project" value="UniProtKB-KW"/>
</dbReference>
<dbReference type="PANTHER" id="PTHR43464">
    <property type="entry name" value="METHYLTRANSFERASE"/>
    <property type="match status" value="1"/>
</dbReference>
<evidence type="ECO:0000313" key="6">
    <source>
        <dbReference type="Proteomes" id="UP000606115"/>
    </source>
</evidence>
<reference evidence="6" key="1">
    <citation type="journal article" date="2019" name="Int. J. Syst. Evol. Microbiol.">
        <title>The Global Catalogue of Microorganisms (GCM) 10K type strain sequencing project: providing services to taxonomists for standard genome sequencing and annotation.</title>
        <authorList>
            <consortium name="The Broad Institute Genomics Platform"/>
            <consortium name="The Broad Institute Genome Sequencing Center for Infectious Disease"/>
            <person name="Wu L."/>
            <person name="Ma J."/>
        </authorList>
    </citation>
    <scope>NUCLEOTIDE SEQUENCE [LARGE SCALE GENOMIC DNA]</scope>
    <source>
        <strain evidence="6">CGMCC 1.3685</strain>
    </source>
</reference>
<dbReference type="RefSeq" id="WP_188686051.1">
    <property type="nucleotide sequence ID" value="NZ_BMKX01000006.1"/>
</dbReference>
<evidence type="ECO:0000259" key="4">
    <source>
        <dbReference type="Pfam" id="PF08241"/>
    </source>
</evidence>
<dbReference type="GeneID" id="303304878"/>
<keyword evidence="6" id="KW-1185">Reference proteome</keyword>
<comment type="caution">
    <text evidence="5">The sequence shown here is derived from an EMBL/GenBank/DDBJ whole genome shotgun (WGS) entry which is preliminary data.</text>
</comment>
<evidence type="ECO:0000256" key="1">
    <source>
        <dbReference type="ARBA" id="ARBA00022603"/>
    </source>
</evidence>
<evidence type="ECO:0000313" key="5">
    <source>
        <dbReference type="EMBL" id="GGJ65328.1"/>
    </source>
</evidence>
<proteinExistence type="predicted"/>
<dbReference type="Pfam" id="PF08241">
    <property type="entry name" value="Methyltransf_11"/>
    <property type="match status" value="1"/>
</dbReference>
<accession>A0ABQ2DNI0</accession>
<keyword evidence="3" id="KW-0949">S-adenosyl-L-methionine</keyword>
<dbReference type="CDD" id="cd02440">
    <property type="entry name" value="AdoMet_MTases"/>
    <property type="match status" value="1"/>
</dbReference>
<dbReference type="Proteomes" id="UP000606115">
    <property type="component" value="Unassembled WGS sequence"/>
</dbReference>
<feature type="domain" description="Methyltransferase type 11" evidence="4">
    <location>
        <begin position="45"/>
        <end position="138"/>
    </location>
</feature>
<sequence>MSQDTNYDTFAEAYNAENETSLLNAYYERPAMLKLAGQVRGKTILDVGCGGGVLSEELLRRGATVHGFDASQAMLDIARRRLGAQAQLKCADLSEPLPYAENSFDDACASLVLHYLQDWSAPLAELRRVLKPGGRLLISVNHPLLYPLTHQGVQYFKTTRYTDELEFDGQQGSLTYWHRPLHAMSDAFARAGFSIELISEPPYSKDAPDELVPENLKDREAFVSFIFFVLR</sequence>
<keyword evidence="1 5" id="KW-0489">Methyltransferase</keyword>
<gene>
    <name evidence="5" type="ORF">GCM10007173_25260</name>
</gene>
<protein>
    <submittedName>
        <fullName evidence="5">Methyltransferase</fullName>
    </submittedName>
</protein>
<evidence type="ECO:0000256" key="2">
    <source>
        <dbReference type="ARBA" id="ARBA00022679"/>
    </source>
</evidence>
<dbReference type="GO" id="GO:0032259">
    <property type="term" value="P:methylation"/>
    <property type="evidence" value="ECO:0007669"/>
    <property type="project" value="UniProtKB-KW"/>
</dbReference>
<dbReference type="EMBL" id="BMKX01000006">
    <property type="protein sequence ID" value="GGJ65328.1"/>
    <property type="molecule type" value="Genomic_DNA"/>
</dbReference>
<dbReference type="InterPro" id="IPR029063">
    <property type="entry name" value="SAM-dependent_MTases_sf"/>
</dbReference>
<dbReference type="PANTHER" id="PTHR43464:SF19">
    <property type="entry name" value="UBIQUINONE BIOSYNTHESIS O-METHYLTRANSFERASE, MITOCHONDRIAL"/>
    <property type="match status" value="1"/>
</dbReference>
<name>A0ABQ2DNI0_9MICC</name>
<keyword evidence="2" id="KW-0808">Transferase</keyword>